<evidence type="ECO:0000259" key="9">
    <source>
        <dbReference type="PROSITE" id="PS50011"/>
    </source>
</evidence>
<feature type="compositionally biased region" description="Basic and acidic residues" evidence="8">
    <location>
        <begin position="252"/>
        <end position="276"/>
    </location>
</feature>
<evidence type="ECO:0000256" key="8">
    <source>
        <dbReference type="SAM" id="MobiDB-lite"/>
    </source>
</evidence>
<dbReference type="VEuPathDB" id="VectorBase:ADIR001343"/>
<evidence type="ECO:0000256" key="4">
    <source>
        <dbReference type="ARBA" id="ARBA00022777"/>
    </source>
</evidence>
<evidence type="ECO:0000256" key="3">
    <source>
        <dbReference type="ARBA" id="ARBA00022741"/>
    </source>
</evidence>
<feature type="compositionally biased region" description="Acidic residues" evidence="8">
    <location>
        <begin position="530"/>
        <end position="539"/>
    </location>
</feature>
<sequence>MAASSTATPSSTASTSGSSSSSSSSTRLSVDHLSGGLVGSSVGSSSGAGGGARRRYIRSNTASVTQLLSDSCSSILQRFRRNPSEKFEQQPPQQQPSQQKRSQFRGFNELTTSASTSSILSHGSSGNATSTSDYGSLGSSTDSVHRSPYLSSFNSTMSSYYKPLFRTFGKRFDSPTATGASAASSTASSAVGSSVLSAPSATGTRSSRRETTTEDKDKTPLVVPSKASTGAPAPGSGSSSTGAAAGSTISRLESKYSDILDRVHRRKEQEDKEKTLEPASTASGQYQSHHSHHQHHHHHHSHHNHQQQRLLNPLMKSSTTSSIVRDKSYSSVKERTPYKLQLLLGGSHAAKLSGAAGTSPAVMDSLYDRNGRTYGAGDRASGLRTFASGAKESSYQHHQGATAGDGGKENVYKSKYDPTELLSEVSSMAAAGKARRTTKAYKRSDTTDMGHLLHTHQHQPHGHGHHHHQHTHHSQQLYGGDGGAGPLTDASYAATGTSLAAAKKERRKSCQTAGRFFDADGICTAPSLSSDDDAPDAEGQDPRQRERQNRRREIESLLQKYAPLDDPSRQQLLQPQSQQQQQPPQQPRRERRSHATVNPSASERRTPPRPEDDPASAGGVAGGGGAYPRQRTSSSHVRMYYQQQHQQQQQQQQHLQQQLYGTATTGTALGGGLQKSYTVQNVASHLMNGGTHQHQQYGQHLPYGYHSHLQQAVVPVGGSILPINTASHAYNSRTAAAAAAALSSSTAGLIQNQLRGPRSRIPKALSTFKQPFVRDDADGHLIYQIGDILHNRYKILATLGEGTFGRVVKVKDLERNHIMALKVIKNVEKYRDAAELEIGALEKIMQLDPKFEHLCVKMLDWFDYHGHTCIAFEMLGLSVFDFLKENNYEPYPIEQVRHIAYQLCFAVKFLHDSRLTHTDLKPENILFIDSEYTTATVPRKNRDVRRINCTDIRLIDFGSATFDDEHHSTIVSTRHYRAPEVILELGWSQPCDVWSIGCIMFELYQGVTLFPTHDNREHLAMMERILGTIPYRMARKTRTKYFRYGKLDWDEKSSTGRYVRDNCKPLHRCVLTDKPDHLQLFDLIRKMLEYDPANRITLDKALRHPFFAKLPAHQRLHEKCNDSPVHTPTSADRERSHSLSR</sequence>
<dbReference type="PROSITE" id="PS00107">
    <property type="entry name" value="PROTEIN_KINASE_ATP"/>
    <property type="match status" value="1"/>
</dbReference>
<feature type="region of interest" description="Disordered" evidence="8">
    <location>
        <begin position="78"/>
        <end position="145"/>
    </location>
</feature>
<evidence type="ECO:0000256" key="6">
    <source>
        <dbReference type="ARBA" id="ARBA00037966"/>
    </source>
</evidence>
<keyword evidence="2" id="KW-0808">Transferase</keyword>
<feature type="binding site" evidence="7">
    <location>
        <position position="822"/>
    </location>
    <ligand>
        <name>ATP</name>
        <dbReference type="ChEBI" id="CHEBI:30616"/>
    </ligand>
</feature>
<feature type="compositionally biased region" description="Low complexity" evidence="8">
    <location>
        <begin position="175"/>
        <end position="205"/>
    </location>
</feature>
<organism evidence="10 11">
    <name type="scientific">Anopheles dirus</name>
    <dbReference type="NCBI Taxonomy" id="7168"/>
    <lineage>
        <taxon>Eukaryota</taxon>
        <taxon>Metazoa</taxon>
        <taxon>Ecdysozoa</taxon>
        <taxon>Arthropoda</taxon>
        <taxon>Hexapoda</taxon>
        <taxon>Insecta</taxon>
        <taxon>Pterygota</taxon>
        <taxon>Neoptera</taxon>
        <taxon>Endopterygota</taxon>
        <taxon>Diptera</taxon>
        <taxon>Nematocera</taxon>
        <taxon>Culicoidea</taxon>
        <taxon>Culicidae</taxon>
        <taxon>Anophelinae</taxon>
        <taxon>Anopheles</taxon>
    </lineage>
</organism>
<feature type="region of interest" description="Disordered" evidence="8">
    <location>
        <begin position="175"/>
        <end position="309"/>
    </location>
</feature>
<dbReference type="InterPro" id="IPR051175">
    <property type="entry name" value="CLK_kinases"/>
</dbReference>
<dbReference type="AlphaFoldDB" id="A0A182N135"/>
<dbReference type="SMART" id="SM00220">
    <property type="entry name" value="S_TKc"/>
    <property type="match status" value="1"/>
</dbReference>
<dbReference type="InterPro" id="IPR011009">
    <property type="entry name" value="Kinase-like_dom_sf"/>
</dbReference>
<name>A0A182N135_9DIPT</name>
<dbReference type="InterPro" id="IPR017441">
    <property type="entry name" value="Protein_kinase_ATP_BS"/>
</dbReference>
<dbReference type="PROSITE" id="PS00108">
    <property type="entry name" value="PROTEIN_KINASE_ST"/>
    <property type="match status" value="1"/>
</dbReference>
<keyword evidence="11" id="KW-1185">Reference proteome</keyword>
<dbReference type="EnsemblMetazoa" id="ADIR001343-RA">
    <property type="protein sequence ID" value="ADIR001343-PA"/>
    <property type="gene ID" value="ADIR001343"/>
</dbReference>
<comment type="similarity">
    <text evidence="6">Belongs to the protein kinase superfamily. CMGC Ser/Thr protein kinase family. Lammer subfamily.</text>
</comment>
<feature type="compositionally biased region" description="Basic and acidic residues" evidence="8">
    <location>
        <begin position="1131"/>
        <end position="1141"/>
    </location>
</feature>
<feature type="compositionally biased region" description="Basic and acidic residues" evidence="8">
    <location>
        <begin position="540"/>
        <end position="555"/>
    </location>
</feature>
<dbReference type="InterPro" id="IPR008271">
    <property type="entry name" value="Ser/Thr_kinase_AS"/>
</dbReference>
<dbReference type="Gene3D" id="1.10.510.10">
    <property type="entry name" value="Transferase(Phosphotransferase) domain 1"/>
    <property type="match status" value="1"/>
</dbReference>
<dbReference type="Proteomes" id="UP000075884">
    <property type="component" value="Unassembled WGS sequence"/>
</dbReference>
<keyword evidence="1" id="KW-0723">Serine/threonine-protein kinase</keyword>
<feature type="compositionally biased region" description="Basic residues" evidence="8">
    <location>
        <begin position="453"/>
        <end position="473"/>
    </location>
</feature>
<dbReference type="Pfam" id="PF00069">
    <property type="entry name" value="Pkinase"/>
    <property type="match status" value="1"/>
</dbReference>
<dbReference type="GO" id="GO:0005634">
    <property type="term" value="C:nucleus"/>
    <property type="evidence" value="ECO:0007669"/>
    <property type="project" value="TreeGrafter"/>
</dbReference>
<dbReference type="PROSITE" id="PS50011">
    <property type="entry name" value="PROTEIN_KINASE_DOM"/>
    <property type="match status" value="1"/>
</dbReference>
<feature type="region of interest" description="Disordered" evidence="8">
    <location>
        <begin position="1"/>
        <end position="53"/>
    </location>
</feature>
<dbReference type="PANTHER" id="PTHR45646">
    <property type="entry name" value="SERINE/THREONINE-PROTEIN KINASE DOA-RELATED"/>
    <property type="match status" value="1"/>
</dbReference>
<dbReference type="FunFam" id="1.10.510.10:FF:000145">
    <property type="entry name" value="Dual specificity protein kinase CLK2"/>
    <property type="match status" value="1"/>
</dbReference>
<feature type="region of interest" description="Disordered" evidence="8">
    <location>
        <begin position="521"/>
        <end position="655"/>
    </location>
</feature>
<feature type="compositionally biased region" description="Low complexity" evidence="8">
    <location>
        <begin position="1"/>
        <end position="26"/>
    </location>
</feature>
<proteinExistence type="inferred from homology"/>
<keyword evidence="4" id="KW-0418">Kinase</keyword>
<evidence type="ECO:0000256" key="1">
    <source>
        <dbReference type="ARBA" id="ARBA00022527"/>
    </source>
</evidence>
<reference evidence="11" key="1">
    <citation type="submission" date="2013-03" db="EMBL/GenBank/DDBJ databases">
        <title>The Genome Sequence of Anopheles dirus WRAIR2.</title>
        <authorList>
            <consortium name="The Broad Institute Genomics Platform"/>
            <person name="Neafsey D.E."/>
            <person name="Walton C."/>
            <person name="Walker B."/>
            <person name="Young S.K."/>
            <person name="Zeng Q."/>
            <person name="Gargeya S."/>
            <person name="Fitzgerald M."/>
            <person name="Haas B."/>
            <person name="Abouelleil A."/>
            <person name="Allen A.W."/>
            <person name="Alvarado L."/>
            <person name="Arachchi H.M."/>
            <person name="Berlin A.M."/>
            <person name="Chapman S.B."/>
            <person name="Gainer-Dewar J."/>
            <person name="Goldberg J."/>
            <person name="Griggs A."/>
            <person name="Gujja S."/>
            <person name="Hansen M."/>
            <person name="Howarth C."/>
            <person name="Imamovic A."/>
            <person name="Ireland A."/>
            <person name="Larimer J."/>
            <person name="McCowan C."/>
            <person name="Murphy C."/>
            <person name="Pearson M."/>
            <person name="Poon T.W."/>
            <person name="Priest M."/>
            <person name="Roberts A."/>
            <person name="Saif S."/>
            <person name="Shea T."/>
            <person name="Sisk P."/>
            <person name="Sykes S."/>
            <person name="Wortman J."/>
            <person name="Nusbaum C."/>
            <person name="Birren B."/>
        </authorList>
    </citation>
    <scope>NUCLEOTIDE SEQUENCE [LARGE SCALE GENOMIC DNA]</scope>
    <source>
        <strain evidence="11">WRAIR2</strain>
    </source>
</reference>
<feature type="compositionally biased region" description="Polar residues" evidence="8">
    <location>
        <begin position="126"/>
        <end position="142"/>
    </location>
</feature>
<dbReference type="SUPFAM" id="SSF56112">
    <property type="entry name" value="Protein kinase-like (PK-like)"/>
    <property type="match status" value="1"/>
</dbReference>
<dbReference type="STRING" id="7168.A0A182N135"/>
<feature type="compositionally biased region" description="Basic and acidic residues" evidence="8">
    <location>
        <begin position="602"/>
        <end position="612"/>
    </location>
</feature>
<protein>
    <recommendedName>
        <fullName evidence="9">Protein kinase domain-containing protein</fullName>
    </recommendedName>
</protein>
<keyword evidence="5 7" id="KW-0067">ATP-binding</keyword>
<feature type="compositionally biased region" description="Low complexity" evidence="8">
    <location>
        <begin position="33"/>
        <end position="45"/>
    </location>
</feature>
<dbReference type="GO" id="GO:0004674">
    <property type="term" value="F:protein serine/threonine kinase activity"/>
    <property type="evidence" value="ECO:0007669"/>
    <property type="project" value="UniProtKB-KW"/>
</dbReference>
<feature type="domain" description="Protein kinase" evidence="9">
    <location>
        <begin position="793"/>
        <end position="1107"/>
    </location>
</feature>
<dbReference type="GO" id="GO:0043484">
    <property type="term" value="P:regulation of RNA splicing"/>
    <property type="evidence" value="ECO:0007669"/>
    <property type="project" value="TreeGrafter"/>
</dbReference>
<evidence type="ECO:0000256" key="5">
    <source>
        <dbReference type="ARBA" id="ARBA00022840"/>
    </source>
</evidence>
<evidence type="ECO:0000313" key="10">
    <source>
        <dbReference type="EnsemblMetazoa" id="ADIR001343-PA"/>
    </source>
</evidence>
<feature type="compositionally biased region" description="Low complexity" evidence="8">
    <location>
        <begin position="569"/>
        <end position="583"/>
    </location>
</feature>
<feature type="compositionally biased region" description="Low complexity" evidence="8">
    <location>
        <begin position="227"/>
        <end position="248"/>
    </location>
</feature>
<evidence type="ECO:0000313" key="11">
    <source>
        <dbReference type="Proteomes" id="UP000075884"/>
    </source>
</evidence>
<dbReference type="PANTHER" id="PTHR45646:SF11">
    <property type="entry name" value="SERINE_THREONINE-PROTEIN KINASE DOA"/>
    <property type="match status" value="1"/>
</dbReference>
<feature type="region of interest" description="Disordered" evidence="8">
    <location>
        <begin position="1118"/>
        <end position="1141"/>
    </location>
</feature>
<reference evidence="10" key="2">
    <citation type="submission" date="2020-05" db="UniProtKB">
        <authorList>
            <consortium name="EnsemblMetazoa"/>
        </authorList>
    </citation>
    <scope>IDENTIFICATION</scope>
    <source>
        <strain evidence="10">WRAIR2</strain>
    </source>
</reference>
<evidence type="ECO:0000256" key="2">
    <source>
        <dbReference type="ARBA" id="ARBA00022679"/>
    </source>
</evidence>
<keyword evidence="3 7" id="KW-0547">Nucleotide-binding</keyword>
<feature type="compositionally biased region" description="Low complexity" evidence="8">
    <location>
        <begin position="642"/>
        <end position="655"/>
    </location>
</feature>
<dbReference type="InterPro" id="IPR000719">
    <property type="entry name" value="Prot_kinase_dom"/>
</dbReference>
<feature type="compositionally biased region" description="Basic and acidic residues" evidence="8">
    <location>
        <begin position="207"/>
        <end position="219"/>
    </location>
</feature>
<accession>A0A182N135</accession>
<dbReference type="CDD" id="cd14134">
    <property type="entry name" value="PKc_CLK"/>
    <property type="match status" value="1"/>
</dbReference>
<feature type="region of interest" description="Disordered" evidence="8">
    <location>
        <begin position="453"/>
        <end position="485"/>
    </location>
</feature>
<evidence type="ECO:0000256" key="7">
    <source>
        <dbReference type="PROSITE-ProRule" id="PRU10141"/>
    </source>
</evidence>
<feature type="compositionally biased region" description="Basic residues" evidence="8">
    <location>
        <begin position="289"/>
        <end position="306"/>
    </location>
</feature>
<dbReference type="GO" id="GO:0005524">
    <property type="term" value="F:ATP binding"/>
    <property type="evidence" value="ECO:0007669"/>
    <property type="project" value="UniProtKB-UniRule"/>
</dbReference>
<dbReference type="Gene3D" id="3.30.200.20">
    <property type="entry name" value="Phosphorylase Kinase, domain 1"/>
    <property type="match status" value="1"/>
</dbReference>
<feature type="compositionally biased region" description="Low complexity" evidence="8">
    <location>
        <begin position="89"/>
        <end position="125"/>
    </location>
</feature>